<dbReference type="PANTHER" id="PTHR37258">
    <property type="entry name" value="FANTOM PROTEIN"/>
    <property type="match status" value="1"/>
</dbReference>
<dbReference type="STRING" id="542762.A0A4S4DV90"/>
<dbReference type="EMBL" id="SDRB02010163">
    <property type="protein sequence ID" value="THG07233.1"/>
    <property type="molecule type" value="Genomic_DNA"/>
</dbReference>
<accession>A0A4S4DV90</accession>
<feature type="compositionally biased region" description="Basic and acidic residues" evidence="1">
    <location>
        <begin position="540"/>
        <end position="552"/>
    </location>
</feature>
<evidence type="ECO:0000256" key="1">
    <source>
        <dbReference type="SAM" id="MobiDB-lite"/>
    </source>
</evidence>
<feature type="compositionally biased region" description="Basic and acidic residues" evidence="1">
    <location>
        <begin position="420"/>
        <end position="434"/>
    </location>
</feature>
<comment type="caution">
    <text evidence="2">The sequence shown here is derived from an EMBL/GenBank/DDBJ whole genome shotgun (WGS) entry which is preliminary data.</text>
</comment>
<feature type="region of interest" description="Disordered" evidence="1">
    <location>
        <begin position="489"/>
        <end position="574"/>
    </location>
</feature>
<feature type="compositionally biased region" description="Polar residues" evidence="1">
    <location>
        <begin position="338"/>
        <end position="348"/>
    </location>
</feature>
<feature type="region of interest" description="Disordered" evidence="1">
    <location>
        <begin position="370"/>
        <end position="436"/>
    </location>
</feature>
<gene>
    <name evidence="2" type="ORF">TEA_006247</name>
</gene>
<evidence type="ECO:0000313" key="3">
    <source>
        <dbReference type="Proteomes" id="UP000306102"/>
    </source>
</evidence>
<organism evidence="2 3">
    <name type="scientific">Camellia sinensis var. sinensis</name>
    <name type="common">China tea</name>
    <dbReference type="NCBI Taxonomy" id="542762"/>
    <lineage>
        <taxon>Eukaryota</taxon>
        <taxon>Viridiplantae</taxon>
        <taxon>Streptophyta</taxon>
        <taxon>Embryophyta</taxon>
        <taxon>Tracheophyta</taxon>
        <taxon>Spermatophyta</taxon>
        <taxon>Magnoliopsida</taxon>
        <taxon>eudicotyledons</taxon>
        <taxon>Gunneridae</taxon>
        <taxon>Pentapetalae</taxon>
        <taxon>asterids</taxon>
        <taxon>Ericales</taxon>
        <taxon>Theaceae</taxon>
        <taxon>Camellia</taxon>
    </lineage>
</organism>
<dbReference type="AlphaFoldDB" id="A0A4S4DV90"/>
<sequence length="608" mass="68407">MGNDAAWHFGIVMRSMVGLRFRLCSHSQAKGIRFFFLPRSLEMAGKEWRWLLKDSLDGDVKGLGLIKGPIVMALVGIVGSIGDKSVRFSDMMEWIEDGQIIFDGSPEEELRFWLGMESRGLLRKERKILRNGGFRKSDRRFGKKEAKGWALGPSDSNGDVPTREMVLRASSSKFNSLIRSPRRGQLTLETMLHPLTTADTMAIVVRPLEIEDVEAGLLDLHLDSEIEPDIDFNQLPSSEEHSPAVYHHCALSKPYPIILLLLDFTPNLYSISAFQHKMLGSISTGKSSSKKWLDRLRLSKGFPAGNDLDLEQFLNYHNPEPELNSISVDPSEKPVLDRSNQTAETPRQNGDKEWFGLMSNVLAELFNMGDPNDSSRIHSKKSSRKQPNPRICLVSTPSNVDSENDALRSSGDNSCAEVKQTSDDHPSRLRKEENVENVDVDFGEDDKFHADLSAFSRTDVTVIDTSVPLWKCEKLLFRRKNVWRVREKKSKSTAIGMKKRKANLLEDESNGGEKKPKRRASSKDANGEECMMPSNQVHLQSDKMNKDQKEKSNVLGQVPKKRQADLFPRKSKKCGSSVILIKSVPTSKKNGANIPKSCLKLSQRPYKA</sequence>
<reference evidence="2 3" key="1">
    <citation type="journal article" date="2018" name="Proc. Natl. Acad. Sci. U.S.A.">
        <title>Draft genome sequence of Camellia sinensis var. sinensis provides insights into the evolution of the tea genome and tea quality.</title>
        <authorList>
            <person name="Wei C."/>
            <person name="Yang H."/>
            <person name="Wang S."/>
            <person name="Zhao J."/>
            <person name="Liu C."/>
            <person name="Gao L."/>
            <person name="Xia E."/>
            <person name="Lu Y."/>
            <person name="Tai Y."/>
            <person name="She G."/>
            <person name="Sun J."/>
            <person name="Cao H."/>
            <person name="Tong W."/>
            <person name="Gao Q."/>
            <person name="Li Y."/>
            <person name="Deng W."/>
            <person name="Jiang X."/>
            <person name="Wang W."/>
            <person name="Chen Q."/>
            <person name="Zhang S."/>
            <person name="Li H."/>
            <person name="Wu J."/>
            <person name="Wang P."/>
            <person name="Li P."/>
            <person name="Shi C."/>
            <person name="Zheng F."/>
            <person name="Jian J."/>
            <person name="Huang B."/>
            <person name="Shan D."/>
            <person name="Shi M."/>
            <person name="Fang C."/>
            <person name="Yue Y."/>
            <person name="Li F."/>
            <person name="Li D."/>
            <person name="Wei S."/>
            <person name="Han B."/>
            <person name="Jiang C."/>
            <person name="Yin Y."/>
            <person name="Xia T."/>
            <person name="Zhang Z."/>
            <person name="Bennetzen J.L."/>
            <person name="Zhao S."/>
            <person name="Wan X."/>
        </authorList>
    </citation>
    <scope>NUCLEOTIDE SEQUENCE [LARGE SCALE GENOMIC DNA]</scope>
    <source>
        <strain evidence="3">cv. Shuchazao</strain>
        <tissue evidence="2">Leaf</tissue>
    </source>
</reference>
<proteinExistence type="predicted"/>
<protein>
    <submittedName>
        <fullName evidence="2">Uncharacterized protein</fullName>
    </submittedName>
</protein>
<dbReference type="PANTHER" id="PTHR37258:SF1">
    <property type="entry name" value="FANTOM PROTEIN"/>
    <property type="match status" value="1"/>
</dbReference>
<dbReference type="Proteomes" id="UP000306102">
    <property type="component" value="Unassembled WGS sequence"/>
</dbReference>
<feature type="compositionally biased region" description="Basic residues" evidence="1">
    <location>
        <begin position="489"/>
        <end position="502"/>
    </location>
</feature>
<keyword evidence="3" id="KW-1185">Reference proteome</keyword>
<feature type="region of interest" description="Disordered" evidence="1">
    <location>
        <begin position="321"/>
        <end position="353"/>
    </location>
</feature>
<name>A0A4S4DV90_CAMSN</name>
<evidence type="ECO:0000313" key="2">
    <source>
        <dbReference type="EMBL" id="THG07233.1"/>
    </source>
</evidence>